<gene>
    <name evidence="2" type="ORF">LR48_Vigan03g129500</name>
</gene>
<sequence length="141" mass="15530">MAIVHVSSSLESAGREDRSSSLSFVSSSYLERSEWEGGSEPRSPVYSGERVINGMFVRVPFTTFQLAVLRELNVAPSQLHPNAWASTQAFVVDCSALGITPTILVFLHYFNIRPLAKRGWVSLTSVDGLASVQNHTSNTKW</sequence>
<name>A0A0L9U510_PHAAN</name>
<dbReference type="Gramene" id="KOM37913">
    <property type="protein sequence ID" value="KOM37913"/>
    <property type="gene ID" value="LR48_Vigan03g129500"/>
</dbReference>
<proteinExistence type="predicted"/>
<feature type="domain" description="Transposase (putative) gypsy type" evidence="1">
    <location>
        <begin position="58"/>
        <end position="113"/>
    </location>
</feature>
<dbReference type="AlphaFoldDB" id="A0A0L9U510"/>
<evidence type="ECO:0000259" key="1">
    <source>
        <dbReference type="Pfam" id="PF04195"/>
    </source>
</evidence>
<dbReference type="Pfam" id="PF04195">
    <property type="entry name" value="Transposase_28"/>
    <property type="match status" value="1"/>
</dbReference>
<dbReference type="EMBL" id="CM003373">
    <property type="protein sequence ID" value="KOM37913.1"/>
    <property type="molecule type" value="Genomic_DNA"/>
</dbReference>
<evidence type="ECO:0000313" key="2">
    <source>
        <dbReference type="EMBL" id="KOM37913.1"/>
    </source>
</evidence>
<reference evidence="3" key="1">
    <citation type="journal article" date="2015" name="Proc. Natl. Acad. Sci. U.S.A.">
        <title>Genome sequencing of adzuki bean (Vigna angularis) provides insight into high starch and low fat accumulation and domestication.</title>
        <authorList>
            <person name="Yang K."/>
            <person name="Tian Z."/>
            <person name="Chen C."/>
            <person name="Luo L."/>
            <person name="Zhao B."/>
            <person name="Wang Z."/>
            <person name="Yu L."/>
            <person name="Li Y."/>
            <person name="Sun Y."/>
            <person name="Li W."/>
            <person name="Chen Y."/>
            <person name="Li Y."/>
            <person name="Zhang Y."/>
            <person name="Ai D."/>
            <person name="Zhao J."/>
            <person name="Shang C."/>
            <person name="Ma Y."/>
            <person name="Wu B."/>
            <person name="Wang M."/>
            <person name="Gao L."/>
            <person name="Sun D."/>
            <person name="Zhang P."/>
            <person name="Guo F."/>
            <person name="Wang W."/>
            <person name="Li Y."/>
            <person name="Wang J."/>
            <person name="Varshney R.K."/>
            <person name="Wang J."/>
            <person name="Ling H.Q."/>
            <person name="Wan P."/>
        </authorList>
    </citation>
    <scope>NUCLEOTIDE SEQUENCE</scope>
    <source>
        <strain evidence="3">cv. Jingnong 6</strain>
    </source>
</reference>
<accession>A0A0L9U510</accession>
<dbReference type="InterPro" id="IPR007321">
    <property type="entry name" value="Transposase_28"/>
</dbReference>
<evidence type="ECO:0000313" key="3">
    <source>
        <dbReference type="Proteomes" id="UP000053144"/>
    </source>
</evidence>
<organism evidence="2 3">
    <name type="scientific">Phaseolus angularis</name>
    <name type="common">Azuki bean</name>
    <name type="synonym">Vigna angularis</name>
    <dbReference type="NCBI Taxonomy" id="3914"/>
    <lineage>
        <taxon>Eukaryota</taxon>
        <taxon>Viridiplantae</taxon>
        <taxon>Streptophyta</taxon>
        <taxon>Embryophyta</taxon>
        <taxon>Tracheophyta</taxon>
        <taxon>Spermatophyta</taxon>
        <taxon>Magnoliopsida</taxon>
        <taxon>eudicotyledons</taxon>
        <taxon>Gunneridae</taxon>
        <taxon>Pentapetalae</taxon>
        <taxon>rosids</taxon>
        <taxon>fabids</taxon>
        <taxon>Fabales</taxon>
        <taxon>Fabaceae</taxon>
        <taxon>Papilionoideae</taxon>
        <taxon>50 kb inversion clade</taxon>
        <taxon>NPAAA clade</taxon>
        <taxon>indigoferoid/millettioid clade</taxon>
        <taxon>Phaseoleae</taxon>
        <taxon>Vigna</taxon>
    </lineage>
</organism>
<dbReference type="Proteomes" id="UP000053144">
    <property type="component" value="Chromosome 3"/>
</dbReference>
<protein>
    <recommendedName>
        <fullName evidence="1">Transposase (putative) gypsy type domain-containing protein</fullName>
    </recommendedName>
</protein>